<dbReference type="Pfam" id="PF01435">
    <property type="entry name" value="Peptidase_M48"/>
    <property type="match status" value="1"/>
</dbReference>
<gene>
    <name evidence="9" type="ORF">FDK13_04590</name>
</gene>
<protein>
    <submittedName>
        <fullName evidence="9">M48 family peptidase</fullName>
    </submittedName>
</protein>
<feature type="domain" description="Peptidase M48" evidence="8">
    <location>
        <begin position="74"/>
        <end position="252"/>
    </location>
</feature>
<keyword evidence="4 6" id="KW-0862">Zinc</keyword>
<keyword evidence="1 6" id="KW-0645">Protease</keyword>
<dbReference type="Gene3D" id="3.30.2010.10">
    <property type="entry name" value="Metalloproteases ('zincins'), catalytic domain"/>
    <property type="match status" value="1"/>
</dbReference>
<comment type="similarity">
    <text evidence="6">Belongs to the peptidase M48 family.</text>
</comment>
<evidence type="ECO:0000256" key="1">
    <source>
        <dbReference type="ARBA" id="ARBA00022670"/>
    </source>
</evidence>
<dbReference type="PANTHER" id="PTHR22726">
    <property type="entry name" value="METALLOENDOPEPTIDASE OMA1"/>
    <property type="match status" value="1"/>
</dbReference>
<evidence type="ECO:0000256" key="2">
    <source>
        <dbReference type="ARBA" id="ARBA00022723"/>
    </source>
</evidence>
<dbReference type="AlphaFoldDB" id="A0A4U6D6W4"/>
<dbReference type="GO" id="GO:0004222">
    <property type="term" value="F:metalloendopeptidase activity"/>
    <property type="evidence" value="ECO:0007669"/>
    <property type="project" value="InterPro"/>
</dbReference>
<keyword evidence="7" id="KW-0812">Transmembrane</keyword>
<keyword evidence="7" id="KW-0472">Membrane</keyword>
<name>A0A4U6D6W4_9BACT</name>
<evidence type="ECO:0000313" key="9">
    <source>
        <dbReference type="EMBL" id="TKT93139.1"/>
    </source>
</evidence>
<dbReference type="GO" id="GO:0046872">
    <property type="term" value="F:metal ion binding"/>
    <property type="evidence" value="ECO:0007669"/>
    <property type="project" value="UniProtKB-KW"/>
</dbReference>
<dbReference type="InterPro" id="IPR051156">
    <property type="entry name" value="Mito/Outer_Membr_Metalloprot"/>
</dbReference>
<evidence type="ECO:0000313" key="10">
    <source>
        <dbReference type="Proteomes" id="UP000304900"/>
    </source>
</evidence>
<evidence type="ECO:0000259" key="8">
    <source>
        <dbReference type="Pfam" id="PF01435"/>
    </source>
</evidence>
<dbReference type="GO" id="GO:0051603">
    <property type="term" value="P:proteolysis involved in protein catabolic process"/>
    <property type="evidence" value="ECO:0007669"/>
    <property type="project" value="TreeGrafter"/>
</dbReference>
<feature type="transmembrane region" description="Helical" evidence="7">
    <location>
        <begin position="9"/>
        <end position="28"/>
    </location>
</feature>
<evidence type="ECO:0000256" key="5">
    <source>
        <dbReference type="ARBA" id="ARBA00023049"/>
    </source>
</evidence>
<dbReference type="Proteomes" id="UP000304900">
    <property type="component" value="Unassembled WGS sequence"/>
</dbReference>
<reference evidence="9 10" key="1">
    <citation type="submission" date="2019-05" db="EMBL/GenBank/DDBJ databases">
        <title>Dyadobacter AR-3-8 sp. nov., isolated from arctic soil.</title>
        <authorList>
            <person name="Chaudhary D.K."/>
        </authorList>
    </citation>
    <scope>NUCLEOTIDE SEQUENCE [LARGE SCALE GENOMIC DNA]</scope>
    <source>
        <strain evidence="9 10">AR-3-8</strain>
    </source>
</reference>
<keyword evidence="10" id="KW-1185">Reference proteome</keyword>
<evidence type="ECO:0000256" key="3">
    <source>
        <dbReference type="ARBA" id="ARBA00022801"/>
    </source>
</evidence>
<dbReference type="RefSeq" id="WP_137338815.1">
    <property type="nucleotide sequence ID" value="NZ_BSQH01000012.1"/>
</dbReference>
<evidence type="ECO:0000256" key="4">
    <source>
        <dbReference type="ARBA" id="ARBA00022833"/>
    </source>
</evidence>
<dbReference type="InterPro" id="IPR001915">
    <property type="entry name" value="Peptidase_M48"/>
</dbReference>
<dbReference type="GO" id="GO:0016020">
    <property type="term" value="C:membrane"/>
    <property type="evidence" value="ECO:0007669"/>
    <property type="project" value="TreeGrafter"/>
</dbReference>
<keyword evidence="5 6" id="KW-0482">Metalloprotease</keyword>
<sequence length="260" mass="29450">MIINRFRKYAIGFTLIIIVFIISFFLFFRKTQVNPVTGKKQNINLTIEQEIALGLECAPDMAARFGGLYSDTDTQNRVKVIGQKLVAVRQVSKSPYQFDFHVLADSQIVNTFSFPGGQVFITKGILKLLKTDSEIAAIFSHEIGHVIGRHTTEKLSGFNILEEFRDSTNSFNEYKPDQISNYIADILKLTFDKGVEKEADELALKYLIGGGFKPKALPEILKKLNEKSKELNATGFLNRHPVSESRIENLENAIEKYNKH</sequence>
<organism evidence="9 10">
    <name type="scientific">Dyadobacter frigoris</name>
    <dbReference type="NCBI Taxonomy" id="2576211"/>
    <lineage>
        <taxon>Bacteria</taxon>
        <taxon>Pseudomonadati</taxon>
        <taxon>Bacteroidota</taxon>
        <taxon>Cytophagia</taxon>
        <taxon>Cytophagales</taxon>
        <taxon>Spirosomataceae</taxon>
        <taxon>Dyadobacter</taxon>
    </lineage>
</organism>
<keyword evidence="3 6" id="KW-0378">Hydrolase</keyword>
<comment type="cofactor">
    <cofactor evidence="6">
        <name>Zn(2+)</name>
        <dbReference type="ChEBI" id="CHEBI:29105"/>
    </cofactor>
    <text evidence="6">Binds 1 zinc ion per subunit.</text>
</comment>
<accession>A0A4U6D6W4</accession>
<comment type="caution">
    <text evidence="9">The sequence shown here is derived from an EMBL/GenBank/DDBJ whole genome shotgun (WGS) entry which is preliminary data.</text>
</comment>
<evidence type="ECO:0000256" key="6">
    <source>
        <dbReference type="RuleBase" id="RU003983"/>
    </source>
</evidence>
<keyword evidence="2" id="KW-0479">Metal-binding</keyword>
<keyword evidence="7" id="KW-1133">Transmembrane helix</keyword>
<dbReference type="EMBL" id="SZVO01000002">
    <property type="protein sequence ID" value="TKT93139.1"/>
    <property type="molecule type" value="Genomic_DNA"/>
</dbReference>
<dbReference type="OrthoDB" id="9810445at2"/>
<proteinExistence type="inferred from homology"/>
<evidence type="ECO:0000256" key="7">
    <source>
        <dbReference type="SAM" id="Phobius"/>
    </source>
</evidence>
<dbReference type="PANTHER" id="PTHR22726:SF1">
    <property type="entry name" value="METALLOENDOPEPTIDASE OMA1, MITOCHONDRIAL"/>
    <property type="match status" value="1"/>
</dbReference>